<dbReference type="Pfam" id="PF07687">
    <property type="entry name" value="M20_dimer"/>
    <property type="match status" value="1"/>
</dbReference>
<dbReference type="AlphaFoldDB" id="A0A831TDN9"/>
<dbReference type="InterPro" id="IPR002933">
    <property type="entry name" value="Peptidase_M20"/>
</dbReference>
<proteinExistence type="predicted"/>
<organism evidence="4">
    <name type="scientific">Thermorudis peleae</name>
    <dbReference type="NCBI Taxonomy" id="1382356"/>
    <lineage>
        <taxon>Bacteria</taxon>
        <taxon>Pseudomonadati</taxon>
        <taxon>Thermomicrobiota</taxon>
        <taxon>Thermomicrobia</taxon>
        <taxon>Thermomicrobia incertae sedis</taxon>
        <taxon>Thermorudis</taxon>
    </lineage>
</organism>
<accession>A0A831TDN9</accession>
<comment type="caution">
    <text evidence="4">The sequence shown here is derived from an EMBL/GenBank/DDBJ whole genome shotgun (WGS) entry which is preliminary data.</text>
</comment>
<keyword evidence="2 4" id="KW-0378">Hydrolase</keyword>
<dbReference type="InterPro" id="IPR011650">
    <property type="entry name" value="Peptidase_M20_dimer"/>
</dbReference>
<dbReference type="GO" id="GO:0016787">
    <property type="term" value="F:hydrolase activity"/>
    <property type="evidence" value="ECO:0007669"/>
    <property type="project" value="UniProtKB-KW"/>
</dbReference>
<dbReference type="EMBL" id="DSIY01000080">
    <property type="protein sequence ID" value="HEG90511.1"/>
    <property type="molecule type" value="Genomic_DNA"/>
</dbReference>
<dbReference type="Gene3D" id="3.40.630.10">
    <property type="entry name" value="Zn peptidases"/>
    <property type="match status" value="1"/>
</dbReference>
<dbReference type="InterPro" id="IPR050072">
    <property type="entry name" value="Peptidase_M20A"/>
</dbReference>
<feature type="domain" description="Peptidase M20 dimerisation" evidence="3">
    <location>
        <begin position="183"/>
        <end position="284"/>
    </location>
</feature>
<dbReference type="SUPFAM" id="SSF55031">
    <property type="entry name" value="Bacterial exopeptidase dimerisation domain"/>
    <property type="match status" value="1"/>
</dbReference>
<name>A0A831TDN9_9BACT</name>
<evidence type="ECO:0000313" key="4">
    <source>
        <dbReference type="EMBL" id="HEG90511.1"/>
    </source>
</evidence>
<dbReference type="SUPFAM" id="SSF53187">
    <property type="entry name" value="Zn-dependent exopeptidases"/>
    <property type="match status" value="1"/>
</dbReference>
<evidence type="ECO:0000256" key="1">
    <source>
        <dbReference type="ARBA" id="ARBA00022723"/>
    </source>
</evidence>
<evidence type="ECO:0000259" key="3">
    <source>
        <dbReference type="Pfam" id="PF07687"/>
    </source>
</evidence>
<protein>
    <submittedName>
        <fullName evidence="4">M20/M25/M40 family metallo-hydrolase</fullName>
    </submittedName>
</protein>
<dbReference type="GO" id="GO:0046872">
    <property type="term" value="F:metal ion binding"/>
    <property type="evidence" value="ECO:0007669"/>
    <property type="project" value="UniProtKB-KW"/>
</dbReference>
<dbReference type="PANTHER" id="PTHR43808">
    <property type="entry name" value="ACETYLORNITHINE DEACETYLASE"/>
    <property type="match status" value="1"/>
</dbReference>
<keyword evidence="1" id="KW-0479">Metal-binding</keyword>
<sequence length="407" mass="43577">MRLSEEIRNKLAAAVAEHADAMIGFAQRAVQTRSLPGEEETMARLLRAEMERLGYDDVWMDRAGNVIGLLRGSGGGKSVQFNSHIDHVHEGDLALWPYPPYAGVIKDGVLYGRAASDVKGALATQVYLVPVLRAAGLRPRGDVYVAGVVLEELGGFGTATLCEELRTDYAVLGEATNLELRRGHRGRILIEVRFIGRSVHASAPERGANPHYALARFLLALESLPMRDDPDLGRSTVAPTLIATDQTSSNVTPGVLTLSLDWRSVPGEEPEDVVARVRELAEASLIPGLTVDVRAVGRPVRSYTGLEAEMPPTRGFALPAAHPLVRTAAATLGGIFGREVPVGFWQFATDGGHLMRAGIATIGFAPAEERFAHTVHDQVSLEQLRQALLGNAALALALPDVDEGGAS</sequence>
<dbReference type="InterPro" id="IPR036264">
    <property type="entry name" value="Bact_exopeptidase_dim_dom"/>
</dbReference>
<reference evidence="4" key="1">
    <citation type="journal article" date="2020" name="mSystems">
        <title>Genome- and Community-Level Interaction Insights into Carbon Utilization and Element Cycling Functions of Hydrothermarchaeota in Hydrothermal Sediment.</title>
        <authorList>
            <person name="Zhou Z."/>
            <person name="Liu Y."/>
            <person name="Xu W."/>
            <person name="Pan J."/>
            <person name="Luo Z.H."/>
            <person name="Li M."/>
        </authorList>
    </citation>
    <scope>NUCLEOTIDE SEQUENCE [LARGE SCALE GENOMIC DNA]</scope>
    <source>
        <strain evidence="4">SpSt-210</strain>
    </source>
</reference>
<evidence type="ECO:0000256" key="2">
    <source>
        <dbReference type="ARBA" id="ARBA00022801"/>
    </source>
</evidence>
<dbReference type="Gene3D" id="3.30.70.360">
    <property type="match status" value="1"/>
</dbReference>
<dbReference type="Pfam" id="PF01546">
    <property type="entry name" value="Peptidase_M20"/>
    <property type="match status" value="1"/>
</dbReference>
<gene>
    <name evidence="4" type="ORF">ENP34_03580</name>
</gene>